<dbReference type="SUPFAM" id="SSF52833">
    <property type="entry name" value="Thioredoxin-like"/>
    <property type="match status" value="1"/>
</dbReference>
<proteinExistence type="predicted"/>
<evidence type="ECO:0000256" key="1">
    <source>
        <dbReference type="SAM" id="Phobius"/>
    </source>
</evidence>
<gene>
    <name evidence="2" type="ORF">WOSG25_050110</name>
</gene>
<evidence type="ECO:0000313" key="2">
    <source>
        <dbReference type="EMBL" id="GAK30739.1"/>
    </source>
</evidence>
<dbReference type="EMBL" id="DF820488">
    <property type="protein sequence ID" value="GAK30739.1"/>
    <property type="molecule type" value="Genomic_DNA"/>
</dbReference>
<keyword evidence="1" id="KW-0472">Membrane</keyword>
<dbReference type="STRING" id="1329250.WOSG25_050110"/>
<name>A0A069CTF4_WEIOS</name>
<dbReference type="InterPro" id="IPR036249">
    <property type="entry name" value="Thioredoxin-like_sf"/>
</dbReference>
<dbReference type="OrthoDB" id="2323047at2"/>
<keyword evidence="1" id="KW-1133">Transmembrane helix</keyword>
<organism evidence="2 3">
    <name type="scientific">Weissella oryzae (strain DSM 25784 / JCM 18191 / LMG 30913 / SG25)</name>
    <dbReference type="NCBI Taxonomy" id="1329250"/>
    <lineage>
        <taxon>Bacteria</taxon>
        <taxon>Bacillati</taxon>
        <taxon>Bacillota</taxon>
        <taxon>Bacilli</taxon>
        <taxon>Lactobacillales</taxon>
        <taxon>Lactobacillaceae</taxon>
        <taxon>Weissella</taxon>
    </lineage>
</organism>
<dbReference type="RefSeq" id="WP_052348531.1">
    <property type="nucleotide sequence ID" value="NZ_DF820488.1"/>
</dbReference>
<dbReference type="AlphaFoldDB" id="A0A069CTF4"/>
<evidence type="ECO:0000313" key="3">
    <source>
        <dbReference type="Proteomes" id="UP000030643"/>
    </source>
</evidence>
<accession>A0A069CTF4</accession>
<dbReference type="eggNOG" id="COG0526">
    <property type="taxonomic scope" value="Bacteria"/>
</dbReference>
<keyword evidence="1" id="KW-0812">Transmembrane</keyword>
<feature type="transmembrane region" description="Helical" evidence="1">
    <location>
        <begin position="20"/>
        <end position="36"/>
    </location>
</feature>
<dbReference type="Gene3D" id="3.40.30.10">
    <property type="entry name" value="Glutaredoxin"/>
    <property type="match status" value="1"/>
</dbReference>
<protein>
    <submittedName>
        <fullName evidence="2">Uncharacterized protein</fullName>
    </submittedName>
</protein>
<dbReference type="Proteomes" id="UP000030643">
    <property type="component" value="Unassembled WGS sequence"/>
</dbReference>
<reference evidence="3" key="1">
    <citation type="journal article" date="2014" name="Genome Announc.">
        <title>Draft genome sequence of Weissella oryzae SG25T, isolated from fermented rice grains.</title>
        <authorList>
            <person name="Tanizawa Y."/>
            <person name="Fujisawa T."/>
            <person name="Mochizuki T."/>
            <person name="Kaminuma E."/>
            <person name="Suzuki Y."/>
            <person name="Nakamura Y."/>
            <person name="Tohno M."/>
        </authorList>
    </citation>
    <scope>NUCLEOTIDE SEQUENCE [LARGE SCALE GENOMIC DNA]</scope>
    <source>
        <strain evidence="3">DSM 25784 / JCM 18191 / LMG 30913 / SG25</strain>
    </source>
</reference>
<keyword evidence="3" id="KW-1185">Reference proteome</keyword>
<sequence length="140" mass="16234">MAKRAKAKGNIFSDFGVKEWSIFGIVLLLFCGYQFAQYNKTLKSKTTVQLSQVQQAIADKKTVVFYRDNCPECQKDFKGFYLRYQFKKDILFVNMHNKGNRYLIKEYNLTSVPTLINHNGTFTGLTSDQYMEEIKKGALN</sequence>
<dbReference type="PROSITE" id="PS51354">
    <property type="entry name" value="GLUTAREDOXIN_2"/>
    <property type="match status" value="1"/>
</dbReference>